<keyword evidence="7" id="KW-0547">Nucleotide-binding</keyword>
<dbReference type="Pfam" id="PF00512">
    <property type="entry name" value="HisKA"/>
    <property type="match status" value="1"/>
</dbReference>
<reference evidence="16" key="1">
    <citation type="submission" date="2020-12" db="EMBL/GenBank/DDBJ databases">
        <title>Bacterial novel species Mucilaginibacter sp. SD-g isolated from soil.</title>
        <authorList>
            <person name="Jung H.-Y."/>
        </authorList>
    </citation>
    <scope>NUCLEOTIDE SEQUENCE</scope>
    <source>
        <strain evidence="16">SD-g</strain>
    </source>
</reference>
<keyword evidence="5" id="KW-0808">Transferase</keyword>
<keyword evidence="4" id="KW-0597">Phosphoprotein</keyword>
<dbReference type="Pfam" id="PF02518">
    <property type="entry name" value="HATPase_c"/>
    <property type="match status" value="1"/>
</dbReference>
<dbReference type="PANTHER" id="PTHR42878:SF7">
    <property type="entry name" value="SENSOR HISTIDINE KINASE GLRK"/>
    <property type="match status" value="1"/>
</dbReference>
<evidence type="ECO:0000256" key="5">
    <source>
        <dbReference type="ARBA" id="ARBA00022679"/>
    </source>
</evidence>
<dbReference type="InterPro" id="IPR004358">
    <property type="entry name" value="Sig_transdc_His_kin-like_C"/>
</dbReference>
<dbReference type="InterPro" id="IPR005467">
    <property type="entry name" value="His_kinase_dom"/>
</dbReference>
<keyword evidence="11" id="KW-0902">Two-component regulatory system</keyword>
<evidence type="ECO:0000256" key="9">
    <source>
        <dbReference type="ARBA" id="ARBA00022840"/>
    </source>
</evidence>
<dbReference type="InterPro" id="IPR036097">
    <property type="entry name" value="HisK_dim/P_sf"/>
</dbReference>
<dbReference type="SUPFAM" id="SSF47384">
    <property type="entry name" value="Homodimeric domain of signal transducing histidine kinase"/>
    <property type="match status" value="1"/>
</dbReference>
<dbReference type="CDD" id="cd00075">
    <property type="entry name" value="HATPase"/>
    <property type="match status" value="1"/>
</dbReference>
<dbReference type="InterPro" id="IPR000700">
    <property type="entry name" value="PAS-assoc_C"/>
</dbReference>
<feature type="domain" description="PAC" evidence="15">
    <location>
        <begin position="379"/>
        <end position="431"/>
    </location>
</feature>
<dbReference type="EMBL" id="JAEHFW010000001">
    <property type="protein sequence ID" value="MBK0378598.1"/>
    <property type="molecule type" value="Genomic_DNA"/>
</dbReference>
<dbReference type="SUPFAM" id="SSF55785">
    <property type="entry name" value="PYP-like sensor domain (PAS domain)"/>
    <property type="match status" value="3"/>
</dbReference>
<evidence type="ECO:0000256" key="8">
    <source>
        <dbReference type="ARBA" id="ARBA00022777"/>
    </source>
</evidence>
<dbReference type="InterPro" id="IPR001610">
    <property type="entry name" value="PAC"/>
</dbReference>
<dbReference type="Gene3D" id="3.30.565.10">
    <property type="entry name" value="Histidine kinase-like ATPase, C-terminal domain"/>
    <property type="match status" value="1"/>
</dbReference>
<dbReference type="AlphaFoldDB" id="A0A934PTA5"/>
<keyword evidence="17" id="KW-1185">Reference proteome</keyword>
<dbReference type="InterPro" id="IPR050351">
    <property type="entry name" value="BphY/WalK/GraS-like"/>
</dbReference>
<dbReference type="SMART" id="SM00388">
    <property type="entry name" value="HisKA"/>
    <property type="match status" value="1"/>
</dbReference>
<dbReference type="GO" id="GO:0016020">
    <property type="term" value="C:membrane"/>
    <property type="evidence" value="ECO:0007669"/>
    <property type="project" value="UniProtKB-SubCell"/>
</dbReference>
<feature type="domain" description="PAC" evidence="15">
    <location>
        <begin position="231"/>
        <end position="284"/>
    </location>
</feature>
<dbReference type="EC" id="2.7.13.3" evidence="3"/>
<evidence type="ECO:0000256" key="11">
    <source>
        <dbReference type="ARBA" id="ARBA00023012"/>
    </source>
</evidence>
<dbReference type="PROSITE" id="PS50109">
    <property type="entry name" value="HIS_KIN"/>
    <property type="match status" value="1"/>
</dbReference>
<feature type="domain" description="PAS" evidence="14">
    <location>
        <begin position="299"/>
        <end position="345"/>
    </location>
</feature>
<dbReference type="GO" id="GO:0000155">
    <property type="term" value="F:phosphorelay sensor kinase activity"/>
    <property type="evidence" value="ECO:0007669"/>
    <property type="project" value="InterPro"/>
</dbReference>
<keyword evidence="6" id="KW-0812">Transmembrane</keyword>
<sequence length="649" mass="73080">MSDLPAIFFQQYFEVGPPMVILQAKAPEFKILAANPAFLKITGTAITHMEGKSLWDAFPANPEESGTSNRDIIEDSLLMTIKTKTAQVLRGVRHDIPLTGTDKFDKRYWQFASSPVMDGAGEVTSLIYNVSDITEAFFNANRQEIELALNEQNNDQLQRQFMRAPIGMVFINRDGYSIDYINQAMRRLWNRGLTENLIGQSVFEVIPELEQQGYHAIFDEVLATGRAFKVQETPLQYKRTDRVKTFYLDLSIEPLYDTFDHIYGAVGFAVDVTDKVLSRGRLQAIIDEKKLVEDELRHNEERLVQILETMAEGVGIIDANGKLTYANPMAQKILGLHESEILGNNFGERKWKNFRTDGSPLPDEEHPMAIMMKTGQPVYDHEIAVQPPDRERFYISINAAPIRDNKNKIVAGIATFMDVTARRKIVEQKDEFISVASHELKTPLTSLKLSMQLLSKLFDTNPTSPQVAVFIAKANNNLSRLVHLTEDLMNISKIDNGKLPLKKARFNLFKLAHDCCEYLTGDDAHAVVIEGEPGLQVYADEQRIDQVIVNFVNNAVKYAPESKKIILKVQQLADCAMLSVQDFGIGIPAEKVPHLFERYYRVNETGIQFSGLGLGLYISAEIIERHGGQIGVNSDPGNGSTFWFTLPIS</sequence>
<accession>A0A934PTA5</accession>
<keyword evidence="12" id="KW-0472">Membrane</keyword>
<keyword evidence="9" id="KW-0067">ATP-binding</keyword>
<dbReference type="GO" id="GO:0005524">
    <property type="term" value="F:ATP binding"/>
    <property type="evidence" value="ECO:0007669"/>
    <property type="project" value="UniProtKB-KW"/>
</dbReference>
<dbReference type="InterPro" id="IPR003594">
    <property type="entry name" value="HATPase_dom"/>
</dbReference>
<evidence type="ECO:0000259" key="15">
    <source>
        <dbReference type="PROSITE" id="PS50113"/>
    </source>
</evidence>
<dbReference type="SMART" id="SM00091">
    <property type="entry name" value="PAS"/>
    <property type="match status" value="3"/>
</dbReference>
<comment type="subcellular location">
    <subcellularLocation>
        <location evidence="2">Membrane</location>
        <topology evidence="2">Multi-pass membrane protein</topology>
    </subcellularLocation>
</comment>
<dbReference type="PANTHER" id="PTHR42878">
    <property type="entry name" value="TWO-COMPONENT HISTIDINE KINASE"/>
    <property type="match status" value="1"/>
</dbReference>
<name>A0A934PTA5_9SPHI</name>
<dbReference type="CDD" id="cd00082">
    <property type="entry name" value="HisKA"/>
    <property type="match status" value="1"/>
</dbReference>
<dbReference type="GO" id="GO:0007234">
    <property type="term" value="P:osmosensory signaling via phosphorelay pathway"/>
    <property type="evidence" value="ECO:0007669"/>
    <property type="project" value="TreeGrafter"/>
</dbReference>
<dbReference type="GO" id="GO:0030295">
    <property type="term" value="F:protein kinase activator activity"/>
    <property type="evidence" value="ECO:0007669"/>
    <property type="project" value="TreeGrafter"/>
</dbReference>
<comment type="caution">
    <text evidence="16">The sequence shown here is derived from an EMBL/GenBank/DDBJ whole genome shotgun (WGS) entry which is preliminary data.</text>
</comment>
<dbReference type="InterPro" id="IPR000014">
    <property type="entry name" value="PAS"/>
</dbReference>
<dbReference type="PRINTS" id="PR00344">
    <property type="entry name" value="BCTRLSENSOR"/>
</dbReference>
<evidence type="ECO:0000256" key="12">
    <source>
        <dbReference type="ARBA" id="ARBA00023136"/>
    </source>
</evidence>
<dbReference type="PROSITE" id="PS50113">
    <property type="entry name" value="PAC"/>
    <property type="match status" value="2"/>
</dbReference>
<evidence type="ECO:0000256" key="3">
    <source>
        <dbReference type="ARBA" id="ARBA00012438"/>
    </source>
</evidence>
<gene>
    <name evidence="16" type="ORF">I5M19_04735</name>
</gene>
<dbReference type="Pfam" id="PF13426">
    <property type="entry name" value="PAS_9"/>
    <property type="match status" value="3"/>
</dbReference>
<evidence type="ECO:0000256" key="7">
    <source>
        <dbReference type="ARBA" id="ARBA00022741"/>
    </source>
</evidence>
<comment type="catalytic activity">
    <reaction evidence="1">
        <text>ATP + protein L-histidine = ADP + protein N-phospho-L-histidine.</text>
        <dbReference type="EC" id="2.7.13.3"/>
    </reaction>
</comment>
<dbReference type="Proteomes" id="UP000613193">
    <property type="component" value="Unassembled WGS sequence"/>
</dbReference>
<evidence type="ECO:0000313" key="17">
    <source>
        <dbReference type="Proteomes" id="UP000613193"/>
    </source>
</evidence>
<evidence type="ECO:0000259" key="14">
    <source>
        <dbReference type="PROSITE" id="PS50112"/>
    </source>
</evidence>
<dbReference type="InterPro" id="IPR003661">
    <property type="entry name" value="HisK_dim/P_dom"/>
</dbReference>
<evidence type="ECO:0000256" key="6">
    <source>
        <dbReference type="ARBA" id="ARBA00022692"/>
    </source>
</evidence>
<evidence type="ECO:0000256" key="1">
    <source>
        <dbReference type="ARBA" id="ARBA00000085"/>
    </source>
</evidence>
<organism evidence="16 17">
    <name type="scientific">Mucilaginibacter segetis</name>
    <dbReference type="NCBI Taxonomy" id="2793071"/>
    <lineage>
        <taxon>Bacteria</taxon>
        <taxon>Pseudomonadati</taxon>
        <taxon>Bacteroidota</taxon>
        <taxon>Sphingobacteriia</taxon>
        <taxon>Sphingobacteriales</taxon>
        <taxon>Sphingobacteriaceae</taxon>
        <taxon>Mucilaginibacter</taxon>
    </lineage>
</organism>
<dbReference type="GO" id="GO:0000156">
    <property type="term" value="F:phosphorelay response regulator activity"/>
    <property type="evidence" value="ECO:0007669"/>
    <property type="project" value="TreeGrafter"/>
</dbReference>
<keyword evidence="8" id="KW-0418">Kinase</keyword>
<dbReference type="SMART" id="SM00387">
    <property type="entry name" value="HATPase_c"/>
    <property type="match status" value="1"/>
</dbReference>
<proteinExistence type="predicted"/>
<dbReference type="SUPFAM" id="SSF55874">
    <property type="entry name" value="ATPase domain of HSP90 chaperone/DNA topoisomerase II/histidine kinase"/>
    <property type="match status" value="1"/>
</dbReference>
<evidence type="ECO:0000256" key="4">
    <source>
        <dbReference type="ARBA" id="ARBA00022553"/>
    </source>
</evidence>
<dbReference type="NCBIfam" id="TIGR00229">
    <property type="entry name" value="sensory_box"/>
    <property type="match status" value="2"/>
</dbReference>
<keyword evidence="10" id="KW-1133">Transmembrane helix</keyword>
<dbReference type="Gene3D" id="1.10.287.130">
    <property type="match status" value="1"/>
</dbReference>
<feature type="domain" description="Histidine kinase" evidence="13">
    <location>
        <begin position="435"/>
        <end position="649"/>
    </location>
</feature>
<protein>
    <recommendedName>
        <fullName evidence="3">histidine kinase</fullName>
        <ecNumber evidence="3">2.7.13.3</ecNumber>
    </recommendedName>
</protein>
<dbReference type="InterPro" id="IPR035965">
    <property type="entry name" value="PAS-like_dom_sf"/>
</dbReference>
<evidence type="ECO:0000313" key="16">
    <source>
        <dbReference type="EMBL" id="MBK0378598.1"/>
    </source>
</evidence>
<evidence type="ECO:0000256" key="2">
    <source>
        <dbReference type="ARBA" id="ARBA00004141"/>
    </source>
</evidence>
<dbReference type="FunFam" id="3.30.565.10:FF:000006">
    <property type="entry name" value="Sensor histidine kinase WalK"/>
    <property type="match status" value="1"/>
</dbReference>
<dbReference type="SMART" id="SM00086">
    <property type="entry name" value="PAC"/>
    <property type="match status" value="3"/>
</dbReference>
<evidence type="ECO:0000256" key="10">
    <source>
        <dbReference type="ARBA" id="ARBA00022989"/>
    </source>
</evidence>
<evidence type="ECO:0000259" key="13">
    <source>
        <dbReference type="PROSITE" id="PS50109"/>
    </source>
</evidence>
<dbReference type="RefSeq" id="WP_200064623.1">
    <property type="nucleotide sequence ID" value="NZ_JAEHFW010000001.1"/>
</dbReference>
<dbReference type="CDD" id="cd00130">
    <property type="entry name" value="PAS"/>
    <property type="match status" value="2"/>
</dbReference>
<dbReference type="Gene3D" id="3.30.450.20">
    <property type="entry name" value="PAS domain"/>
    <property type="match status" value="3"/>
</dbReference>
<dbReference type="InterPro" id="IPR036890">
    <property type="entry name" value="HATPase_C_sf"/>
</dbReference>
<dbReference type="PROSITE" id="PS50112">
    <property type="entry name" value="PAS"/>
    <property type="match status" value="1"/>
</dbReference>